<dbReference type="Gene3D" id="3.40.50.300">
    <property type="entry name" value="P-loop containing nucleotide triphosphate hydrolases"/>
    <property type="match status" value="1"/>
</dbReference>
<accession>D5EPR6</accession>
<dbReference type="PANTHER" id="PTHR24220:SF611">
    <property type="entry name" value="ATP-BINDING COMPONENT OF ABC TRANSPORTER-RELATED"/>
    <property type="match status" value="1"/>
</dbReference>
<dbReference type="AlphaFoldDB" id="D5EPR6"/>
<name>D5EPR6_CORAD</name>
<keyword evidence="1" id="KW-0813">Transport</keyword>
<dbReference type="PANTHER" id="PTHR24220">
    <property type="entry name" value="IMPORT ATP-BINDING PROTEIN"/>
    <property type="match status" value="1"/>
</dbReference>
<dbReference type="Pfam" id="PF00005">
    <property type="entry name" value="ABC_tran"/>
    <property type="match status" value="1"/>
</dbReference>
<dbReference type="CDD" id="cd03255">
    <property type="entry name" value="ABC_MJ0796_LolCDE_FtsE"/>
    <property type="match status" value="1"/>
</dbReference>
<dbReference type="OrthoDB" id="9802264at2"/>
<dbReference type="InterPro" id="IPR015854">
    <property type="entry name" value="ABC_transpr_LolD-like"/>
</dbReference>
<evidence type="ECO:0000256" key="1">
    <source>
        <dbReference type="ARBA" id="ARBA00022448"/>
    </source>
</evidence>
<dbReference type="PROSITE" id="PS50893">
    <property type="entry name" value="ABC_TRANSPORTER_2"/>
    <property type="match status" value="1"/>
</dbReference>
<dbReference type="InterPro" id="IPR017911">
    <property type="entry name" value="MacB-like_ATP-bd"/>
</dbReference>
<keyword evidence="3" id="KW-0067">ATP-binding</keyword>
<dbReference type="eggNOG" id="COG1136">
    <property type="taxonomic scope" value="Bacteria"/>
</dbReference>
<dbReference type="EMBL" id="CP001998">
    <property type="protein sequence ID" value="ADE55649.1"/>
    <property type="molecule type" value="Genomic_DNA"/>
</dbReference>
<keyword evidence="2" id="KW-0547">Nucleotide-binding</keyword>
<reference evidence="5 6" key="1">
    <citation type="journal article" date="2010" name="Stand. Genomic Sci.">
        <title>Complete genome sequence of Coraliomargarita akajimensis type strain (04OKA010-24).</title>
        <authorList>
            <person name="Mavromatis K."/>
            <person name="Abt B."/>
            <person name="Brambilla E."/>
            <person name="Lapidus A."/>
            <person name="Copeland A."/>
            <person name="Deshpande S."/>
            <person name="Nolan M."/>
            <person name="Lucas S."/>
            <person name="Tice H."/>
            <person name="Cheng J.F."/>
            <person name="Han C."/>
            <person name="Detter J.C."/>
            <person name="Woyke T."/>
            <person name="Goodwin L."/>
            <person name="Pitluck S."/>
            <person name="Held B."/>
            <person name="Brettin T."/>
            <person name="Tapia R."/>
            <person name="Ivanova N."/>
            <person name="Mikhailova N."/>
            <person name="Pati A."/>
            <person name="Liolios K."/>
            <person name="Chen A."/>
            <person name="Palaniappan K."/>
            <person name="Land M."/>
            <person name="Hauser L."/>
            <person name="Chang Y.J."/>
            <person name="Jeffries C.D."/>
            <person name="Rohde M."/>
            <person name="Goker M."/>
            <person name="Bristow J."/>
            <person name="Eisen J.A."/>
            <person name="Markowitz V."/>
            <person name="Hugenholtz P."/>
            <person name="Klenk H.P."/>
            <person name="Kyrpides N.C."/>
        </authorList>
    </citation>
    <scope>NUCLEOTIDE SEQUENCE [LARGE SCALE GENOMIC DNA]</scope>
    <source>
        <strain evidence="6">DSM 45221 / IAM 15411 / JCM 23193 / KCTC 12865</strain>
    </source>
</reference>
<dbReference type="InterPro" id="IPR003439">
    <property type="entry name" value="ABC_transporter-like_ATP-bd"/>
</dbReference>
<dbReference type="InterPro" id="IPR003593">
    <property type="entry name" value="AAA+_ATPase"/>
</dbReference>
<dbReference type="STRING" id="583355.Caka_2633"/>
<dbReference type="GO" id="GO:0022857">
    <property type="term" value="F:transmembrane transporter activity"/>
    <property type="evidence" value="ECO:0007669"/>
    <property type="project" value="TreeGrafter"/>
</dbReference>
<evidence type="ECO:0000256" key="2">
    <source>
        <dbReference type="ARBA" id="ARBA00022741"/>
    </source>
</evidence>
<dbReference type="GO" id="GO:0005886">
    <property type="term" value="C:plasma membrane"/>
    <property type="evidence" value="ECO:0007669"/>
    <property type="project" value="TreeGrafter"/>
</dbReference>
<evidence type="ECO:0000313" key="6">
    <source>
        <dbReference type="Proteomes" id="UP000000925"/>
    </source>
</evidence>
<dbReference type="RefSeq" id="WP_013044371.1">
    <property type="nucleotide sequence ID" value="NC_014008.1"/>
</dbReference>
<dbReference type="Proteomes" id="UP000000925">
    <property type="component" value="Chromosome"/>
</dbReference>
<feature type="domain" description="ABC transporter" evidence="4">
    <location>
        <begin position="7"/>
        <end position="230"/>
    </location>
</feature>
<dbReference type="SUPFAM" id="SSF52540">
    <property type="entry name" value="P-loop containing nucleoside triphosphate hydrolases"/>
    <property type="match status" value="1"/>
</dbReference>
<dbReference type="GO" id="GO:0005524">
    <property type="term" value="F:ATP binding"/>
    <property type="evidence" value="ECO:0007669"/>
    <property type="project" value="UniProtKB-KW"/>
</dbReference>
<sequence length="238" mass="26525">MHDDLVIRIENLKYRWQTALPLTLDIEELKVARGETLFIQGPSGCGKSTLLNLAAGVLKPESGSICILNTDLSSLQSTQRDRVRADHIGFIFQLFNLIPYLSVLENVCLPCRFSDRRKSRATSESGSVQQEALRLLSLLEMDSLLKRPVTELSVGQQQRVAAARALMGSPELIIADEPTSALDLNLRDRFVDLLFNEVERTQASMLFVSHDQSIGERFKRSLSLTAINRATQPEASPC</sequence>
<dbReference type="InterPro" id="IPR027417">
    <property type="entry name" value="P-loop_NTPase"/>
</dbReference>
<dbReference type="KEGG" id="caa:Caka_2633"/>
<dbReference type="SMART" id="SM00382">
    <property type="entry name" value="AAA"/>
    <property type="match status" value="1"/>
</dbReference>
<dbReference type="HOGENOM" id="CLU_000604_1_22_0"/>
<evidence type="ECO:0000256" key="3">
    <source>
        <dbReference type="ARBA" id="ARBA00022840"/>
    </source>
</evidence>
<dbReference type="GO" id="GO:0016887">
    <property type="term" value="F:ATP hydrolysis activity"/>
    <property type="evidence" value="ECO:0007669"/>
    <property type="project" value="InterPro"/>
</dbReference>
<keyword evidence="6" id="KW-1185">Reference proteome</keyword>
<organism evidence="5 6">
    <name type="scientific">Coraliomargarita akajimensis (strain DSM 45221 / IAM 15411 / JCM 23193 / KCTC 12865 / 04OKA010-24)</name>
    <dbReference type="NCBI Taxonomy" id="583355"/>
    <lineage>
        <taxon>Bacteria</taxon>
        <taxon>Pseudomonadati</taxon>
        <taxon>Verrucomicrobiota</taxon>
        <taxon>Opitutia</taxon>
        <taxon>Puniceicoccales</taxon>
        <taxon>Coraliomargaritaceae</taxon>
        <taxon>Coraliomargarita</taxon>
    </lineage>
</organism>
<gene>
    <name evidence="5" type="ordered locus">Caka_2633</name>
</gene>
<protein>
    <submittedName>
        <fullName evidence="5">ABC transporter related protein</fullName>
    </submittedName>
</protein>
<proteinExistence type="predicted"/>
<evidence type="ECO:0000313" key="5">
    <source>
        <dbReference type="EMBL" id="ADE55649.1"/>
    </source>
</evidence>
<evidence type="ECO:0000259" key="4">
    <source>
        <dbReference type="PROSITE" id="PS50893"/>
    </source>
</evidence>